<dbReference type="AlphaFoldDB" id="A0A2I0KK56"/>
<evidence type="ECO:0000313" key="3">
    <source>
        <dbReference type="Proteomes" id="UP000233551"/>
    </source>
</evidence>
<organism evidence="2 3">
    <name type="scientific">Punica granatum</name>
    <name type="common">Pomegranate</name>
    <dbReference type="NCBI Taxonomy" id="22663"/>
    <lineage>
        <taxon>Eukaryota</taxon>
        <taxon>Viridiplantae</taxon>
        <taxon>Streptophyta</taxon>
        <taxon>Embryophyta</taxon>
        <taxon>Tracheophyta</taxon>
        <taxon>Spermatophyta</taxon>
        <taxon>Magnoliopsida</taxon>
        <taxon>eudicotyledons</taxon>
        <taxon>Gunneridae</taxon>
        <taxon>Pentapetalae</taxon>
        <taxon>rosids</taxon>
        <taxon>malvids</taxon>
        <taxon>Myrtales</taxon>
        <taxon>Lythraceae</taxon>
        <taxon>Punica</taxon>
    </lineage>
</organism>
<gene>
    <name evidence="2" type="ORF">CRG98_010749</name>
</gene>
<evidence type="ECO:0000256" key="1">
    <source>
        <dbReference type="SAM" id="MobiDB-lite"/>
    </source>
</evidence>
<dbReference type="EMBL" id="PGOL01000540">
    <property type="protein sequence ID" value="PKI68894.1"/>
    <property type="molecule type" value="Genomic_DNA"/>
</dbReference>
<evidence type="ECO:0000313" key="2">
    <source>
        <dbReference type="EMBL" id="PKI68894.1"/>
    </source>
</evidence>
<dbReference type="Proteomes" id="UP000233551">
    <property type="component" value="Unassembled WGS sequence"/>
</dbReference>
<feature type="region of interest" description="Disordered" evidence="1">
    <location>
        <begin position="113"/>
        <end position="142"/>
    </location>
</feature>
<keyword evidence="3" id="KW-1185">Reference proteome</keyword>
<proteinExistence type="predicted"/>
<reference evidence="2 3" key="1">
    <citation type="submission" date="2017-11" db="EMBL/GenBank/DDBJ databases">
        <title>De-novo sequencing of pomegranate (Punica granatum L.) genome.</title>
        <authorList>
            <person name="Akparov Z."/>
            <person name="Amiraslanov A."/>
            <person name="Hajiyeva S."/>
            <person name="Abbasov M."/>
            <person name="Kaur K."/>
            <person name="Hamwieh A."/>
            <person name="Solovyev V."/>
            <person name="Salamov A."/>
            <person name="Braich B."/>
            <person name="Kosarev P."/>
            <person name="Mahmoud A."/>
            <person name="Hajiyev E."/>
            <person name="Babayeva S."/>
            <person name="Izzatullayeva V."/>
            <person name="Mammadov A."/>
            <person name="Mammadov A."/>
            <person name="Sharifova S."/>
            <person name="Ojaghi J."/>
            <person name="Eynullazada K."/>
            <person name="Bayramov B."/>
            <person name="Abdulazimova A."/>
            <person name="Shahmuradov I."/>
        </authorList>
    </citation>
    <scope>NUCLEOTIDE SEQUENCE [LARGE SCALE GENOMIC DNA]</scope>
    <source>
        <strain evidence="3">cv. AG2017</strain>
        <tissue evidence="2">Leaf</tissue>
    </source>
</reference>
<sequence>MPPTLLDLSMMEMKEDQTFECMQRSGGERQGSTSPQLLRDNRAPEFPIVFSELHTCTVDYSGIYSVSRALPTTLSSPAGLSLGPAYSSLTANPTAVRMPLCSYSNRAEQSFGFESSSTSTMSPSPANPAKQQKADRASSSSFVGPSIANLPSLLMASVSTPFWSTGSSGEH</sequence>
<comment type="caution">
    <text evidence="2">The sequence shown here is derived from an EMBL/GenBank/DDBJ whole genome shotgun (WGS) entry which is preliminary data.</text>
</comment>
<name>A0A2I0KK56_PUNGR</name>
<feature type="compositionally biased region" description="Low complexity" evidence="1">
    <location>
        <begin position="115"/>
        <end position="124"/>
    </location>
</feature>
<protein>
    <submittedName>
        <fullName evidence="2">Uncharacterized protein</fullName>
    </submittedName>
</protein>
<accession>A0A2I0KK56</accession>